<dbReference type="Pfam" id="PF04826">
    <property type="entry name" value="Arm_2"/>
    <property type="match status" value="1"/>
</dbReference>
<feature type="chain" id="PRO_5013948587" description="Nucleotide exchange factor Fes1 domain-containing protein" evidence="1">
    <location>
        <begin position="18"/>
        <end position="379"/>
    </location>
</feature>
<name>A0A2G2X9A8_CAPBA</name>
<dbReference type="EMBL" id="MLFT02000003">
    <property type="protein sequence ID" value="PHT54029.1"/>
    <property type="molecule type" value="Genomic_DNA"/>
</dbReference>
<dbReference type="Gene3D" id="1.25.10.10">
    <property type="entry name" value="Leucine-rich Repeat Variant"/>
    <property type="match status" value="1"/>
</dbReference>
<gene>
    <name evidence="4" type="ORF">CQW23_08491</name>
</gene>
<organism evidence="4 5">
    <name type="scientific">Capsicum baccatum</name>
    <name type="common">Peruvian pepper</name>
    <dbReference type="NCBI Taxonomy" id="33114"/>
    <lineage>
        <taxon>Eukaryota</taxon>
        <taxon>Viridiplantae</taxon>
        <taxon>Streptophyta</taxon>
        <taxon>Embryophyta</taxon>
        <taxon>Tracheophyta</taxon>
        <taxon>Spermatophyta</taxon>
        <taxon>Magnoliopsida</taxon>
        <taxon>eudicotyledons</taxon>
        <taxon>Gunneridae</taxon>
        <taxon>Pentapetalae</taxon>
        <taxon>asterids</taxon>
        <taxon>lamiids</taxon>
        <taxon>Solanales</taxon>
        <taxon>Solanaceae</taxon>
        <taxon>Solanoideae</taxon>
        <taxon>Capsiceae</taxon>
        <taxon>Capsicum</taxon>
    </lineage>
</organism>
<sequence length="379" mass="42562">MGKLIFVAIFMVFVVIAEFASSEVAAGAAVMVGSSGTKEEGDNKLVQEEEGDIDGGFSSLDGMLTWAIGHSDPGVLKQRSEDVQRMSVEELQNRQTELKELMERLKMPSDAQLMQVAVNDLDNSSLPLEHHLRALEELLELVEPIDNAIDLQKLGGYNVLIRILNHSEPEIRTAAAWALGKASQNNPVVQNQVLELGALTMLMKMMNSHTTEETLKALFAISALIRNNLNGQKLFYQEGGDKMLQEVLSNSSLDIRLRKKSLILIADLAVSQMENENAAEFSVFKNQLLLKAIVHSMESTDIDLGEKALYAIENVLQIKSPEIQRLREFFESGGTMEKLKQELQQFFDRTEHITDVESYRKEVHRLFHQNLAKVRQQLI</sequence>
<reference evidence="5" key="2">
    <citation type="journal article" date="2017" name="J. Anim. Genet.">
        <title>Multiple reference genome sequences of hot pepper reveal the massive evolution of plant disease resistance genes by retroduplication.</title>
        <authorList>
            <person name="Kim S."/>
            <person name="Park J."/>
            <person name="Yeom S.-I."/>
            <person name="Kim Y.-M."/>
            <person name="Seo E."/>
            <person name="Kim K.-T."/>
            <person name="Kim M.-S."/>
            <person name="Lee J.M."/>
            <person name="Cheong K."/>
            <person name="Shin H.-S."/>
            <person name="Kim S.-B."/>
            <person name="Han K."/>
            <person name="Lee J."/>
            <person name="Park M."/>
            <person name="Lee H.-A."/>
            <person name="Lee H.-Y."/>
            <person name="Lee Y."/>
            <person name="Oh S."/>
            <person name="Lee J.H."/>
            <person name="Choi E."/>
            <person name="Choi E."/>
            <person name="Lee S.E."/>
            <person name="Jeon J."/>
            <person name="Kim H."/>
            <person name="Choi G."/>
            <person name="Song H."/>
            <person name="Lee J."/>
            <person name="Lee S.-C."/>
            <person name="Kwon J.-K."/>
            <person name="Lee H.-Y."/>
            <person name="Koo N."/>
            <person name="Hong Y."/>
            <person name="Kim R.W."/>
            <person name="Kang W.-H."/>
            <person name="Huh J.H."/>
            <person name="Kang B.-C."/>
            <person name="Yang T.-J."/>
            <person name="Lee Y.-H."/>
            <person name="Bennetzen J.L."/>
            <person name="Choi D."/>
        </authorList>
    </citation>
    <scope>NUCLEOTIDE SEQUENCE [LARGE SCALE GENOMIC DNA]</scope>
    <source>
        <strain evidence="5">cv. PBC81</strain>
    </source>
</reference>
<reference evidence="4 5" key="1">
    <citation type="journal article" date="2017" name="Genome Biol.">
        <title>New reference genome sequences of hot pepper reveal the massive evolution of plant disease-resistance genes by retroduplication.</title>
        <authorList>
            <person name="Kim S."/>
            <person name="Park J."/>
            <person name="Yeom S.I."/>
            <person name="Kim Y.M."/>
            <person name="Seo E."/>
            <person name="Kim K.T."/>
            <person name="Kim M.S."/>
            <person name="Lee J.M."/>
            <person name="Cheong K."/>
            <person name="Shin H.S."/>
            <person name="Kim S.B."/>
            <person name="Han K."/>
            <person name="Lee J."/>
            <person name="Park M."/>
            <person name="Lee H.A."/>
            <person name="Lee H.Y."/>
            <person name="Lee Y."/>
            <person name="Oh S."/>
            <person name="Lee J.H."/>
            <person name="Choi E."/>
            <person name="Choi E."/>
            <person name="Lee S.E."/>
            <person name="Jeon J."/>
            <person name="Kim H."/>
            <person name="Choi G."/>
            <person name="Song H."/>
            <person name="Lee J."/>
            <person name="Lee S.C."/>
            <person name="Kwon J.K."/>
            <person name="Lee H.Y."/>
            <person name="Koo N."/>
            <person name="Hong Y."/>
            <person name="Kim R.W."/>
            <person name="Kang W.H."/>
            <person name="Huh J.H."/>
            <person name="Kang B.C."/>
            <person name="Yang T.J."/>
            <person name="Lee Y.H."/>
            <person name="Bennetzen J.L."/>
            <person name="Choi D."/>
        </authorList>
    </citation>
    <scope>NUCLEOTIDE SEQUENCE [LARGE SCALE GENOMIC DNA]</scope>
    <source>
        <strain evidence="5">cv. PBC81</strain>
    </source>
</reference>
<evidence type="ECO:0000259" key="2">
    <source>
        <dbReference type="Pfam" id="PF04826"/>
    </source>
</evidence>
<dbReference type="AlphaFoldDB" id="A0A2G2X9A8"/>
<dbReference type="Pfam" id="PF08609">
    <property type="entry name" value="Fes1"/>
    <property type="match status" value="1"/>
</dbReference>
<dbReference type="InterPro" id="IPR050693">
    <property type="entry name" value="Hsp70_NEF-Inhibitors"/>
</dbReference>
<dbReference type="GO" id="GO:0005783">
    <property type="term" value="C:endoplasmic reticulum"/>
    <property type="evidence" value="ECO:0007669"/>
    <property type="project" value="TreeGrafter"/>
</dbReference>
<feature type="domain" description="Nucleotide exchange factor Fes1" evidence="3">
    <location>
        <begin position="60"/>
        <end position="151"/>
    </location>
</feature>
<dbReference type="InterPro" id="IPR013918">
    <property type="entry name" value="Nucleotide_exch_fac_Fes1"/>
</dbReference>
<keyword evidence="1" id="KW-0732">Signal</keyword>
<dbReference type="InterPro" id="IPR016024">
    <property type="entry name" value="ARM-type_fold"/>
</dbReference>
<protein>
    <recommendedName>
        <fullName evidence="6">Nucleotide exchange factor Fes1 domain-containing protein</fullName>
    </recommendedName>
</protein>
<dbReference type="Proteomes" id="UP000224567">
    <property type="component" value="Unassembled WGS sequence"/>
</dbReference>
<comment type="caution">
    <text evidence="4">The sequence shown here is derived from an EMBL/GenBank/DDBJ whole genome shotgun (WGS) entry which is preliminary data.</text>
</comment>
<evidence type="ECO:0000259" key="3">
    <source>
        <dbReference type="Pfam" id="PF08609"/>
    </source>
</evidence>
<dbReference type="GO" id="GO:0000774">
    <property type="term" value="F:adenyl-nucleotide exchange factor activity"/>
    <property type="evidence" value="ECO:0007669"/>
    <property type="project" value="TreeGrafter"/>
</dbReference>
<evidence type="ECO:0000313" key="5">
    <source>
        <dbReference type="Proteomes" id="UP000224567"/>
    </source>
</evidence>
<dbReference type="InterPro" id="IPR011989">
    <property type="entry name" value="ARM-like"/>
</dbReference>
<accession>A0A2G2X9A8</accession>
<dbReference type="OrthoDB" id="10250458at2759"/>
<evidence type="ECO:0000313" key="4">
    <source>
        <dbReference type="EMBL" id="PHT54029.1"/>
    </source>
</evidence>
<feature type="domain" description="Armadillo repeat-containing" evidence="2">
    <location>
        <begin position="158"/>
        <end position="272"/>
    </location>
</feature>
<keyword evidence="5" id="KW-1185">Reference proteome</keyword>
<evidence type="ECO:0008006" key="6">
    <source>
        <dbReference type="Google" id="ProtNLM"/>
    </source>
</evidence>
<evidence type="ECO:0000256" key="1">
    <source>
        <dbReference type="SAM" id="SignalP"/>
    </source>
</evidence>
<dbReference type="InterPro" id="IPR006911">
    <property type="entry name" value="ARM-rpt_dom"/>
</dbReference>
<dbReference type="STRING" id="33114.A0A2G2X9A8"/>
<dbReference type="SUPFAM" id="SSF48371">
    <property type="entry name" value="ARM repeat"/>
    <property type="match status" value="1"/>
</dbReference>
<dbReference type="PANTHER" id="PTHR19316">
    <property type="entry name" value="PROTEIN FOLDING REGULATOR"/>
    <property type="match status" value="1"/>
</dbReference>
<proteinExistence type="predicted"/>
<dbReference type="PANTHER" id="PTHR19316:SF32">
    <property type="entry name" value="ARM REPEAT SUPERFAMILY PROTEIN"/>
    <property type="match status" value="1"/>
</dbReference>
<feature type="signal peptide" evidence="1">
    <location>
        <begin position="1"/>
        <end position="17"/>
    </location>
</feature>